<evidence type="ECO:0000313" key="2">
    <source>
        <dbReference type="WBParaSite" id="BXY_1160900.1"/>
    </source>
</evidence>
<name>A0A1I7SEZ8_BURXY</name>
<accession>A0A1I7SEZ8</accession>
<sequence>MRWNQIKGGGPNQDNDWSSIGEDQVQVDKFWVIWGHFDVEIMENGCWIGFMEMKMVRLVMPSVAGPATIKKMIHLRPGLGSWRDSGGA</sequence>
<dbReference type="WBParaSite" id="BXY_1160900.1">
    <property type="protein sequence ID" value="BXY_1160900.1"/>
    <property type="gene ID" value="BXY_1160900"/>
</dbReference>
<dbReference type="Proteomes" id="UP000095284">
    <property type="component" value="Unplaced"/>
</dbReference>
<reference evidence="2" key="1">
    <citation type="submission" date="2016-11" db="UniProtKB">
        <authorList>
            <consortium name="WormBaseParasite"/>
        </authorList>
    </citation>
    <scope>IDENTIFICATION</scope>
</reference>
<protein>
    <submittedName>
        <fullName evidence="2">Transmembrane protein</fullName>
    </submittedName>
</protein>
<organism evidence="1 2">
    <name type="scientific">Bursaphelenchus xylophilus</name>
    <name type="common">Pinewood nematode worm</name>
    <name type="synonym">Aphelenchoides xylophilus</name>
    <dbReference type="NCBI Taxonomy" id="6326"/>
    <lineage>
        <taxon>Eukaryota</taxon>
        <taxon>Metazoa</taxon>
        <taxon>Ecdysozoa</taxon>
        <taxon>Nematoda</taxon>
        <taxon>Chromadorea</taxon>
        <taxon>Rhabditida</taxon>
        <taxon>Tylenchina</taxon>
        <taxon>Tylenchomorpha</taxon>
        <taxon>Aphelenchoidea</taxon>
        <taxon>Aphelenchoididae</taxon>
        <taxon>Bursaphelenchus</taxon>
    </lineage>
</organism>
<proteinExistence type="predicted"/>
<evidence type="ECO:0000313" key="1">
    <source>
        <dbReference type="Proteomes" id="UP000095284"/>
    </source>
</evidence>
<dbReference type="AlphaFoldDB" id="A0A1I7SEZ8"/>